<evidence type="ECO:0000256" key="3">
    <source>
        <dbReference type="ARBA" id="ARBA00023004"/>
    </source>
</evidence>
<dbReference type="GO" id="GO:0051539">
    <property type="term" value="F:4 iron, 4 sulfur cluster binding"/>
    <property type="evidence" value="ECO:0007669"/>
    <property type="project" value="UniProtKB-KW"/>
</dbReference>
<dbReference type="InterPro" id="IPR017896">
    <property type="entry name" value="4Fe4S_Fe-S-bd"/>
</dbReference>
<keyword evidence="4" id="KW-0411">Iron-sulfur</keyword>
<dbReference type="PANTHER" id="PTHR43687:SF5">
    <property type="entry name" value="4FE-4S FERREDOXIN-TYPE DOMAIN-CONTAINING PROTEIN"/>
    <property type="match status" value="1"/>
</dbReference>
<feature type="domain" description="4Fe-4S ferredoxin-type" evidence="5">
    <location>
        <begin position="49"/>
        <end position="76"/>
    </location>
</feature>
<protein>
    <submittedName>
        <fullName evidence="6">Ferredoxin</fullName>
    </submittedName>
</protein>
<sequence>MLSKIFNFLFKKKTTNEEKRIRIDYDKCKNCTACVRVCKNNVFVIKDGKVILANPQNCDMCYSCIKVCRYGALYIG</sequence>
<evidence type="ECO:0000256" key="1">
    <source>
        <dbReference type="ARBA" id="ARBA00022485"/>
    </source>
</evidence>
<feature type="domain" description="4Fe-4S ferredoxin-type" evidence="5">
    <location>
        <begin position="19"/>
        <end position="48"/>
    </location>
</feature>
<dbReference type="PROSITE" id="PS51379">
    <property type="entry name" value="4FE4S_FER_2"/>
    <property type="match status" value="2"/>
</dbReference>
<evidence type="ECO:0000256" key="2">
    <source>
        <dbReference type="ARBA" id="ARBA00022723"/>
    </source>
</evidence>
<name>N6V147_9EURY</name>
<organism evidence="6 7">
    <name type="scientific">Methanocaldococcus villosus KIN24-T80</name>
    <dbReference type="NCBI Taxonomy" id="1069083"/>
    <lineage>
        <taxon>Archaea</taxon>
        <taxon>Methanobacteriati</taxon>
        <taxon>Methanobacteriota</taxon>
        <taxon>Methanomada group</taxon>
        <taxon>Methanococci</taxon>
        <taxon>Methanococcales</taxon>
        <taxon>Methanocaldococcaceae</taxon>
        <taxon>Methanocaldococcus</taxon>
    </lineage>
</organism>
<keyword evidence="7" id="KW-1185">Reference proteome</keyword>
<evidence type="ECO:0000313" key="6">
    <source>
        <dbReference type="EMBL" id="ENN96013.1"/>
    </source>
</evidence>
<keyword evidence="1" id="KW-0004">4Fe-4S</keyword>
<dbReference type="AlphaFoldDB" id="N6V147"/>
<evidence type="ECO:0000313" key="7">
    <source>
        <dbReference type="Proteomes" id="UP000053695"/>
    </source>
</evidence>
<evidence type="ECO:0000256" key="4">
    <source>
        <dbReference type="ARBA" id="ARBA00023014"/>
    </source>
</evidence>
<keyword evidence="3" id="KW-0408">Iron</keyword>
<dbReference type="OrthoDB" id="23833at2157"/>
<dbReference type="Proteomes" id="UP000053695">
    <property type="component" value="Unassembled WGS sequence"/>
</dbReference>
<dbReference type="STRING" id="1069083.GCA_000371805_00961"/>
<dbReference type="Pfam" id="PF13187">
    <property type="entry name" value="Fer4_9"/>
    <property type="match status" value="1"/>
</dbReference>
<dbReference type="EMBL" id="APMM01000030">
    <property type="protein sequence ID" value="ENN96013.1"/>
    <property type="molecule type" value="Genomic_DNA"/>
</dbReference>
<keyword evidence="2" id="KW-0479">Metal-binding</keyword>
<dbReference type="PANTHER" id="PTHR43687">
    <property type="entry name" value="ADENYLYLSULFATE REDUCTASE, BETA SUBUNIT"/>
    <property type="match status" value="1"/>
</dbReference>
<dbReference type="SUPFAM" id="SSF54862">
    <property type="entry name" value="4Fe-4S ferredoxins"/>
    <property type="match status" value="1"/>
</dbReference>
<reference evidence="6 7" key="1">
    <citation type="journal article" date="2013" name="Genome Announc.">
        <title>Draft Genome Sequence of a Highly Flagellated, Fast-Swimming Archaeon, Methanocaldococcus villosus Strain KIN24-T80 (DSM 22612).</title>
        <authorList>
            <person name="Thennarasu S."/>
            <person name="Polireddy D."/>
            <person name="Antony A."/>
            <person name="Yada M.R."/>
            <person name="Algarawi S."/>
            <person name="Sivakumar N."/>
        </authorList>
    </citation>
    <scope>NUCLEOTIDE SEQUENCE [LARGE SCALE GENOMIC DNA]</scope>
    <source>
        <strain evidence="6 7">KIN24-T80</strain>
    </source>
</reference>
<proteinExistence type="predicted"/>
<dbReference type="Gene3D" id="3.30.70.20">
    <property type="match status" value="1"/>
</dbReference>
<accession>N6V147</accession>
<evidence type="ECO:0000259" key="5">
    <source>
        <dbReference type="PROSITE" id="PS51379"/>
    </source>
</evidence>
<dbReference type="InterPro" id="IPR050572">
    <property type="entry name" value="Fe-S_Ferredoxin"/>
</dbReference>
<gene>
    <name evidence="6" type="ORF">J422_04710</name>
</gene>
<dbReference type="PATRIC" id="fig|1069083.5.peg.921"/>
<comment type="caution">
    <text evidence="6">The sequence shown here is derived from an EMBL/GenBank/DDBJ whole genome shotgun (WGS) entry which is preliminary data.</text>
</comment>
<dbReference type="RefSeq" id="WP_004591983.1">
    <property type="nucleotide sequence ID" value="NZ_APMM01000030.1"/>
</dbReference>
<dbReference type="GO" id="GO:0046872">
    <property type="term" value="F:metal ion binding"/>
    <property type="evidence" value="ECO:0007669"/>
    <property type="project" value="UniProtKB-KW"/>
</dbReference>